<dbReference type="Gene3D" id="2.40.10.10">
    <property type="entry name" value="Trypsin-like serine proteases"/>
    <property type="match status" value="1"/>
</dbReference>
<evidence type="ECO:0000256" key="8">
    <source>
        <dbReference type="SAM" id="SignalP"/>
    </source>
</evidence>
<keyword evidence="7" id="KW-1133">Transmembrane helix</keyword>
<dbReference type="GO" id="GO:0004252">
    <property type="term" value="F:serine-type endopeptidase activity"/>
    <property type="evidence" value="ECO:0007669"/>
    <property type="project" value="InterPro"/>
</dbReference>
<dbReference type="EMBL" id="LNIX01000004">
    <property type="protein sequence ID" value="OXA55625.1"/>
    <property type="molecule type" value="Genomic_DNA"/>
</dbReference>
<feature type="domain" description="Peptidase S1" evidence="9">
    <location>
        <begin position="74"/>
        <end position="320"/>
    </location>
</feature>
<dbReference type="CDD" id="cd00190">
    <property type="entry name" value="Tryp_SPc"/>
    <property type="match status" value="1"/>
</dbReference>
<comment type="caution">
    <text evidence="10">The sequence shown here is derived from an EMBL/GenBank/DDBJ whole genome shotgun (WGS) entry which is preliminary data.</text>
</comment>
<keyword evidence="3" id="KW-0720">Serine protease</keyword>
<dbReference type="PRINTS" id="PR00722">
    <property type="entry name" value="CHYMOTRYPSIN"/>
</dbReference>
<evidence type="ECO:0000313" key="11">
    <source>
        <dbReference type="Proteomes" id="UP000198287"/>
    </source>
</evidence>
<dbReference type="SUPFAM" id="SSF50494">
    <property type="entry name" value="Trypsin-like serine proteases"/>
    <property type="match status" value="1"/>
</dbReference>
<dbReference type="AlphaFoldDB" id="A0A226EDH6"/>
<evidence type="ECO:0000256" key="2">
    <source>
        <dbReference type="ARBA" id="ARBA00022801"/>
    </source>
</evidence>
<evidence type="ECO:0000259" key="9">
    <source>
        <dbReference type="PROSITE" id="PS50240"/>
    </source>
</evidence>
<protein>
    <submittedName>
        <fullName evidence="10">Transmembrane protease serine 11D</fullName>
    </submittedName>
</protein>
<sequence>MNLLTQALFVAAVCFVVSNSAERDSKLGDLVTITLPSVGPDVERNFGQDYVNWKGPQSFNRLRTPGSNSSSDRVYNGVEATPYQFPWVVWIVVTFNNGDEYFCGGVIIDYNYILTAAQCIYPGNTIRRLDVVAGDHDLYVKKIINLKSRNEGWEQTRIGVNVTRPGNYNPNTNAYDVGLIALNNALIPSHAVGRVALAYPGYPGSSGILTVSGWGSTSEFGNVVPKLRKANMTGVSNSACSTAYSGSATIRSDMMCARGASGGSGGCAGDAGGPLMCHNEVDGYFLCGIVSFGMECSTSRYPEVYQRMSSFVTWINDAAGINVLTAGHMDPTTTTTTTTTTRRSTTTRRGGDGGGCSLSINFMALFISVIFLIRNRLTNV</sequence>
<feature type="compositionally biased region" description="Low complexity" evidence="6">
    <location>
        <begin position="332"/>
        <end position="348"/>
    </location>
</feature>
<dbReference type="InterPro" id="IPR009003">
    <property type="entry name" value="Peptidase_S1_PA"/>
</dbReference>
<dbReference type="STRING" id="158441.A0A226EDH6"/>
<evidence type="ECO:0000256" key="6">
    <source>
        <dbReference type="SAM" id="MobiDB-lite"/>
    </source>
</evidence>
<keyword evidence="8" id="KW-0732">Signal</keyword>
<keyword evidence="7 10" id="KW-0812">Transmembrane</keyword>
<evidence type="ECO:0000256" key="4">
    <source>
        <dbReference type="ARBA" id="ARBA00023157"/>
    </source>
</evidence>
<dbReference type="FunFam" id="2.40.10.10:FF:000002">
    <property type="entry name" value="Transmembrane protease serine"/>
    <property type="match status" value="1"/>
</dbReference>
<reference evidence="10 11" key="1">
    <citation type="submission" date="2015-12" db="EMBL/GenBank/DDBJ databases">
        <title>The genome of Folsomia candida.</title>
        <authorList>
            <person name="Faddeeva A."/>
            <person name="Derks M.F."/>
            <person name="Anvar Y."/>
            <person name="Smit S."/>
            <person name="Van Straalen N."/>
            <person name="Roelofs D."/>
        </authorList>
    </citation>
    <scope>NUCLEOTIDE SEQUENCE [LARGE SCALE GENOMIC DNA]</scope>
    <source>
        <strain evidence="10 11">VU population</strain>
        <tissue evidence="10">Whole body</tissue>
    </source>
</reference>
<evidence type="ECO:0000256" key="5">
    <source>
        <dbReference type="ARBA" id="ARBA00024195"/>
    </source>
</evidence>
<evidence type="ECO:0000256" key="7">
    <source>
        <dbReference type="SAM" id="Phobius"/>
    </source>
</evidence>
<dbReference type="Proteomes" id="UP000198287">
    <property type="component" value="Unassembled WGS sequence"/>
</dbReference>
<evidence type="ECO:0000256" key="3">
    <source>
        <dbReference type="ARBA" id="ARBA00022825"/>
    </source>
</evidence>
<dbReference type="PANTHER" id="PTHR24276">
    <property type="entry name" value="POLYSERASE-RELATED"/>
    <property type="match status" value="1"/>
</dbReference>
<dbReference type="OrthoDB" id="8189841at2759"/>
<proteinExistence type="inferred from homology"/>
<evidence type="ECO:0000313" key="10">
    <source>
        <dbReference type="EMBL" id="OXA55625.1"/>
    </source>
</evidence>
<name>A0A226EDH6_FOLCA</name>
<keyword evidence="11" id="KW-1185">Reference proteome</keyword>
<keyword evidence="2" id="KW-0378">Hydrolase</keyword>
<dbReference type="InterPro" id="IPR050430">
    <property type="entry name" value="Peptidase_S1"/>
</dbReference>
<feature type="signal peptide" evidence="8">
    <location>
        <begin position="1"/>
        <end position="21"/>
    </location>
</feature>
<feature type="region of interest" description="Disordered" evidence="6">
    <location>
        <begin position="330"/>
        <end position="352"/>
    </location>
</feature>
<dbReference type="PROSITE" id="PS50240">
    <property type="entry name" value="TRYPSIN_DOM"/>
    <property type="match status" value="1"/>
</dbReference>
<keyword evidence="7" id="KW-0472">Membrane</keyword>
<dbReference type="Pfam" id="PF00089">
    <property type="entry name" value="Trypsin"/>
    <property type="match status" value="1"/>
</dbReference>
<dbReference type="SMART" id="SM00020">
    <property type="entry name" value="Tryp_SPc"/>
    <property type="match status" value="1"/>
</dbReference>
<comment type="similarity">
    <text evidence="5">Belongs to the peptidase S1 family. CLIP subfamily.</text>
</comment>
<keyword evidence="1 10" id="KW-0645">Protease</keyword>
<accession>A0A226EDH6</accession>
<gene>
    <name evidence="10" type="ORF">Fcan01_09080</name>
</gene>
<dbReference type="InterPro" id="IPR043504">
    <property type="entry name" value="Peptidase_S1_PA_chymotrypsin"/>
</dbReference>
<dbReference type="GO" id="GO:0006508">
    <property type="term" value="P:proteolysis"/>
    <property type="evidence" value="ECO:0007669"/>
    <property type="project" value="UniProtKB-KW"/>
</dbReference>
<feature type="transmembrane region" description="Helical" evidence="7">
    <location>
        <begin position="358"/>
        <end position="377"/>
    </location>
</feature>
<dbReference type="PANTHER" id="PTHR24276:SF98">
    <property type="entry name" value="FI18310P1-RELATED"/>
    <property type="match status" value="1"/>
</dbReference>
<dbReference type="InterPro" id="IPR001254">
    <property type="entry name" value="Trypsin_dom"/>
</dbReference>
<keyword evidence="4" id="KW-1015">Disulfide bond</keyword>
<feature type="chain" id="PRO_5012895141" evidence="8">
    <location>
        <begin position="22"/>
        <end position="380"/>
    </location>
</feature>
<dbReference type="InterPro" id="IPR001314">
    <property type="entry name" value="Peptidase_S1A"/>
</dbReference>
<organism evidence="10 11">
    <name type="scientific">Folsomia candida</name>
    <name type="common">Springtail</name>
    <dbReference type="NCBI Taxonomy" id="158441"/>
    <lineage>
        <taxon>Eukaryota</taxon>
        <taxon>Metazoa</taxon>
        <taxon>Ecdysozoa</taxon>
        <taxon>Arthropoda</taxon>
        <taxon>Hexapoda</taxon>
        <taxon>Collembola</taxon>
        <taxon>Entomobryomorpha</taxon>
        <taxon>Isotomoidea</taxon>
        <taxon>Isotomidae</taxon>
        <taxon>Proisotominae</taxon>
        <taxon>Folsomia</taxon>
    </lineage>
</organism>
<evidence type="ECO:0000256" key="1">
    <source>
        <dbReference type="ARBA" id="ARBA00022670"/>
    </source>
</evidence>